<sequence>MLGRRGPVKDTHACARGSRIRWMISNPDEYEGCRLEGRLQLKPLTAGMTQHPLLRYNSTTADQPAQETETTGRFDVYWREGEEGDEMESVGDLH</sequence>
<protein>
    <submittedName>
        <fullName evidence="1">Uncharacterized protein</fullName>
    </submittedName>
</protein>
<accession>A0AA88TFP4</accession>
<name>A0AA88TFP4_9TELE</name>
<organism evidence="1 2">
    <name type="scientific">Cirrhinus molitorella</name>
    <name type="common">mud carp</name>
    <dbReference type="NCBI Taxonomy" id="172907"/>
    <lineage>
        <taxon>Eukaryota</taxon>
        <taxon>Metazoa</taxon>
        <taxon>Chordata</taxon>
        <taxon>Craniata</taxon>
        <taxon>Vertebrata</taxon>
        <taxon>Euteleostomi</taxon>
        <taxon>Actinopterygii</taxon>
        <taxon>Neopterygii</taxon>
        <taxon>Teleostei</taxon>
        <taxon>Ostariophysi</taxon>
        <taxon>Cypriniformes</taxon>
        <taxon>Cyprinidae</taxon>
        <taxon>Labeoninae</taxon>
        <taxon>Labeonini</taxon>
        <taxon>Cirrhinus</taxon>
    </lineage>
</organism>
<dbReference type="EMBL" id="JAUYZG010000018">
    <property type="protein sequence ID" value="KAK2880707.1"/>
    <property type="molecule type" value="Genomic_DNA"/>
</dbReference>
<proteinExistence type="predicted"/>
<evidence type="ECO:0000313" key="1">
    <source>
        <dbReference type="EMBL" id="KAK2880707.1"/>
    </source>
</evidence>
<reference evidence="1" key="1">
    <citation type="submission" date="2023-08" db="EMBL/GenBank/DDBJ databases">
        <title>Chromosome-level Genome Assembly of mud carp (Cirrhinus molitorella).</title>
        <authorList>
            <person name="Liu H."/>
        </authorList>
    </citation>
    <scope>NUCLEOTIDE SEQUENCE</scope>
    <source>
        <strain evidence="1">Prfri</strain>
        <tissue evidence="1">Muscle</tissue>
    </source>
</reference>
<gene>
    <name evidence="1" type="ORF">Q8A67_017975</name>
</gene>
<dbReference type="Proteomes" id="UP001187343">
    <property type="component" value="Unassembled WGS sequence"/>
</dbReference>
<keyword evidence="2" id="KW-1185">Reference proteome</keyword>
<dbReference type="AlphaFoldDB" id="A0AA88TFP4"/>
<evidence type="ECO:0000313" key="2">
    <source>
        <dbReference type="Proteomes" id="UP001187343"/>
    </source>
</evidence>
<comment type="caution">
    <text evidence="1">The sequence shown here is derived from an EMBL/GenBank/DDBJ whole genome shotgun (WGS) entry which is preliminary data.</text>
</comment>